<dbReference type="EMBL" id="JAHRIP010087432">
    <property type="protein sequence ID" value="MEQ2315876.1"/>
    <property type="molecule type" value="Genomic_DNA"/>
</dbReference>
<evidence type="ECO:0000313" key="1">
    <source>
        <dbReference type="EMBL" id="MEQ2315876.1"/>
    </source>
</evidence>
<proteinExistence type="predicted"/>
<comment type="caution">
    <text evidence="1">The sequence shown here is derived from an EMBL/GenBank/DDBJ whole genome shotgun (WGS) entry which is preliminary data.</text>
</comment>
<gene>
    <name evidence="1" type="ORF">AMECASPLE_026871</name>
</gene>
<protein>
    <submittedName>
        <fullName evidence="1">Uncharacterized protein</fullName>
    </submittedName>
</protein>
<reference evidence="1 2" key="1">
    <citation type="submission" date="2021-06" db="EMBL/GenBank/DDBJ databases">
        <authorList>
            <person name="Palmer J.M."/>
        </authorList>
    </citation>
    <scope>NUCLEOTIDE SEQUENCE [LARGE SCALE GENOMIC DNA]</scope>
    <source>
        <strain evidence="1 2">AS_MEX2019</strain>
        <tissue evidence="1">Muscle</tissue>
    </source>
</reference>
<sequence>MEDYKKAGLSALQCLSVMVTSKSRLHAPVFSLVLASSLSQPPAKVKTSSLQELFWIKFQWTAQALRLLRPSDVEMRLFEA</sequence>
<evidence type="ECO:0000313" key="2">
    <source>
        <dbReference type="Proteomes" id="UP001469553"/>
    </source>
</evidence>
<accession>A0ABV1AC93</accession>
<dbReference type="Proteomes" id="UP001469553">
    <property type="component" value="Unassembled WGS sequence"/>
</dbReference>
<organism evidence="1 2">
    <name type="scientific">Ameca splendens</name>
    <dbReference type="NCBI Taxonomy" id="208324"/>
    <lineage>
        <taxon>Eukaryota</taxon>
        <taxon>Metazoa</taxon>
        <taxon>Chordata</taxon>
        <taxon>Craniata</taxon>
        <taxon>Vertebrata</taxon>
        <taxon>Euteleostomi</taxon>
        <taxon>Actinopterygii</taxon>
        <taxon>Neopterygii</taxon>
        <taxon>Teleostei</taxon>
        <taxon>Neoteleostei</taxon>
        <taxon>Acanthomorphata</taxon>
        <taxon>Ovalentaria</taxon>
        <taxon>Atherinomorphae</taxon>
        <taxon>Cyprinodontiformes</taxon>
        <taxon>Goodeidae</taxon>
        <taxon>Ameca</taxon>
    </lineage>
</organism>
<name>A0ABV1AC93_9TELE</name>
<keyword evidence="2" id="KW-1185">Reference proteome</keyword>